<gene>
    <name evidence="9" type="primary">LOC105681883</name>
</gene>
<comment type="subcellular location">
    <subcellularLocation>
        <location evidence="1">Membrane</location>
        <topology evidence="1">Single-pass membrane protein</topology>
    </subcellularLocation>
</comment>
<keyword evidence="3 6" id="KW-1133">Transmembrane helix</keyword>
<evidence type="ECO:0000259" key="7">
    <source>
        <dbReference type="Pfam" id="PF06916"/>
    </source>
</evidence>
<evidence type="ECO:0000256" key="4">
    <source>
        <dbReference type="ARBA" id="ARBA00023054"/>
    </source>
</evidence>
<dbReference type="RefSeq" id="XP_033180331.1">
    <property type="nucleotide sequence ID" value="XM_033324440.1"/>
</dbReference>
<keyword evidence="5 6" id="KW-0472">Membrane</keyword>
<keyword evidence="8" id="KW-1185">Reference proteome</keyword>
<feature type="transmembrane region" description="Helical" evidence="6">
    <location>
        <begin position="118"/>
        <end position="141"/>
    </location>
</feature>
<dbReference type="AlphaFoldDB" id="A0A6P8M4K1"/>
<name>A0A6P8M4K1_BOMIM</name>
<dbReference type="GO" id="GO:0005739">
    <property type="term" value="C:mitochondrion"/>
    <property type="evidence" value="ECO:0007669"/>
    <property type="project" value="TreeGrafter"/>
</dbReference>
<dbReference type="PANTHER" id="PTHR21377">
    <property type="entry name" value="PROTEIN FAM210B, MITOCHONDRIAL"/>
    <property type="match status" value="1"/>
</dbReference>
<evidence type="ECO:0000256" key="1">
    <source>
        <dbReference type="ARBA" id="ARBA00004167"/>
    </source>
</evidence>
<feature type="domain" description="DUF1279" evidence="7">
    <location>
        <begin position="109"/>
        <end position="195"/>
    </location>
</feature>
<proteinExistence type="predicted"/>
<evidence type="ECO:0000313" key="8">
    <source>
        <dbReference type="Proteomes" id="UP000515180"/>
    </source>
</evidence>
<dbReference type="GeneID" id="105681883"/>
<dbReference type="InterPro" id="IPR009688">
    <property type="entry name" value="FAM210A/B-like_dom"/>
</dbReference>
<organism evidence="8 9">
    <name type="scientific">Bombus impatiens</name>
    <name type="common">Bumblebee</name>
    <dbReference type="NCBI Taxonomy" id="132113"/>
    <lineage>
        <taxon>Eukaryota</taxon>
        <taxon>Metazoa</taxon>
        <taxon>Ecdysozoa</taxon>
        <taxon>Arthropoda</taxon>
        <taxon>Hexapoda</taxon>
        <taxon>Insecta</taxon>
        <taxon>Pterygota</taxon>
        <taxon>Neoptera</taxon>
        <taxon>Endopterygota</taxon>
        <taxon>Hymenoptera</taxon>
        <taxon>Apocrita</taxon>
        <taxon>Aculeata</taxon>
        <taxon>Apoidea</taxon>
        <taxon>Anthophila</taxon>
        <taxon>Apidae</taxon>
        <taxon>Bombus</taxon>
        <taxon>Pyrobombus</taxon>
    </lineage>
</organism>
<evidence type="ECO:0000313" key="9">
    <source>
        <dbReference type="RefSeq" id="XP_033180331.1"/>
    </source>
</evidence>
<dbReference type="Proteomes" id="UP000515180">
    <property type="component" value="Unplaced"/>
</dbReference>
<dbReference type="InterPro" id="IPR045866">
    <property type="entry name" value="FAM210A/B-like"/>
</dbReference>
<dbReference type="GO" id="GO:0016020">
    <property type="term" value="C:membrane"/>
    <property type="evidence" value="ECO:0007669"/>
    <property type="project" value="UniProtKB-SubCell"/>
</dbReference>
<sequence>MDVSFCRGVRFATTLGFSPILMTKNFLETTRLTRYTDSRRWRLKFFERHPHYRNLSCNYVPFLNRIKTYEMPYRHKFGKDILVMRYCNLNANKGDAPKIEPMKKLSVFAKMKQMTKDYWHILVPVHIVTSIGWIVTFYVTIKNGVDIAHLMELMHFSKKYIDKVKDSTVGNWALAYLLYKIFTPLRYTVTIGCTTMAIRQLSKSGIVKPLSFGKQSQMVYKSAYDTVYSRIK</sequence>
<accession>A0A6P8M4K1</accession>
<dbReference type="PANTHER" id="PTHR21377:SF1">
    <property type="entry name" value="PROTEIN FAM210A"/>
    <property type="match status" value="1"/>
</dbReference>
<evidence type="ECO:0000256" key="2">
    <source>
        <dbReference type="ARBA" id="ARBA00022692"/>
    </source>
</evidence>
<evidence type="ECO:0000256" key="6">
    <source>
        <dbReference type="SAM" id="Phobius"/>
    </source>
</evidence>
<evidence type="ECO:0000256" key="5">
    <source>
        <dbReference type="ARBA" id="ARBA00023136"/>
    </source>
</evidence>
<reference evidence="9" key="1">
    <citation type="submission" date="2025-08" db="UniProtKB">
        <authorList>
            <consortium name="RefSeq"/>
        </authorList>
    </citation>
    <scope>IDENTIFICATION</scope>
</reference>
<dbReference type="Pfam" id="PF06916">
    <property type="entry name" value="FAM210A-B_dom"/>
    <property type="match status" value="1"/>
</dbReference>
<protein>
    <submittedName>
        <fullName evidence="9">Protein FAM210A isoform X2</fullName>
    </submittedName>
</protein>
<keyword evidence="4" id="KW-0175">Coiled coil</keyword>
<evidence type="ECO:0000256" key="3">
    <source>
        <dbReference type="ARBA" id="ARBA00022989"/>
    </source>
</evidence>
<keyword evidence="2 6" id="KW-0812">Transmembrane</keyword>